<evidence type="ECO:0000313" key="2">
    <source>
        <dbReference type="Proteomes" id="UP000692954"/>
    </source>
</evidence>
<comment type="caution">
    <text evidence="1">The sequence shown here is derived from an EMBL/GenBank/DDBJ whole genome shotgun (WGS) entry which is preliminary data.</text>
</comment>
<evidence type="ECO:0008006" key="3">
    <source>
        <dbReference type="Google" id="ProtNLM"/>
    </source>
</evidence>
<evidence type="ECO:0000313" key="1">
    <source>
        <dbReference type="EMBL" id="CAD8065620.1"/>
    </source>
</evidence>
<name>A0A8S1LCN2_9CILI</name>
<proteinExistence type="predicted"/>
<dbReference type="OrthoDB" id="305810at2759"/>
<dbReference type="Proteomes" id="UP000692954">
    <property type="component" value="Unassembled WGS sequence"/>
</dbReference>
<accession>A0A8S1LCN2</accession>
<reference evidence="1" key="1">
    <citation type="submission" date="2021-01" db="EMBL/GenBank/DDBJ databases">
        <authorList>
            <consortium name="Genoscope - CEA"/>
            <person name="William W."/>
        </authorList>
    </citation>
    <scope>NUCLEOTIDE SEQUENCE</scope>
</reference>
<protein>
    <recommendedName>
        <fullName evidence="3">Tetratricopeptide repeat protein</fullName>
    </recommendedName>
</protein>
<dbReference type="EMBL" id="CAJJDN010000020">
    <property type="protein sequence ID" value="CAD8065620.1"/>
    <property type="molecule type" value="Genomic_DNA"/>
</dbReference>
<keyword evidence="2" id="KW-1185">Reference proteome</keyword>
<sequence length="1474" mass="177323">MIPSNKSPSEVEIFFFYQQAINNLEQGRIDDGKAQLKSLLHSNQIKNQDHRTIYYAILISLAEVYGRSNSIQEKCEALKYYHESNSIIEDCWETNRKMAIIFRQIGLIPRALHLTQKALEVCQQNQGKLILYYQICCLAFLINELDLFNQYLEIMPDENKLKQQLLELDLYIKEQKKSLFVNELLEERTSISKKIASIPKEYLTLDYFYQEYECEIYIQESNPQKLFKKIKRLLLNNLQIDENTDEVHQKDLSILLKTFFVIKSKDEKSVQKDKHKEQIEKNIKQRLKQKLFYQNDQNIQAKFSLQSILQKENSKSVEIFKNCGLNMELISIFGKNTILQDQQVQNLEQNQAQQISNNALGQYLISKLKEQKFYILNLINQLTELIFRIPEDLNQDQEVVDKAQKDLVRCYIWAQYFMNEFSNDPKIELKILSQLFKEFKLRIKNEKTKTKKQNVKLKNLQRLIFKFNDKLLFQISFKKDQKEEQISQTKEFKMIMSQIHNEFNILKNFSPLANQNQLNKSQQLGKILELSLNEILEFWESPFYLVEKGEQTSNQVAKIKAFIKEENKLFEPYDIYQQIINVCIKQLYFRKSQDQCKQVFALIKSIFESLYKSVQVNNIIALCYLKLSFIYGALEEEASQPLVLFLSFHYKKLEFPYKELFLITTLQQRQIKLRKFFELFNLNLVIKDLINLRIKMKFDYQYIFKNLIDQFQDSFDVQYYLMQQINEKPGIYGHCIVKKNQVQIETQPMDPGKNLIDPENYSSESEEDYCFTYPYQVHYKEIKLKYGELNKSFKIGSKQYKISVEKQKYISSHKISINLGDPQISKQIKNISKELLKQKFLLCTKQLKKTFIVFFFENYYFDPIQEQNELSEEEIKFIGYFLPICFNQFEDKKKVSIFTTNVILKYIPKKIDSQIYQYANALNQQIFSKQPLKQMPKFNEMKDQIVQQKLQNEYMANIYYLLQITGDDEKGFMYILLAIAFNEIPYFWNYLYMKIFHLAYNQLNQKVQTSDFDWFISQKKIQVHLQKWQSLIHLFEYRFIMDLLKAQQRQLEYQSQPNEKNYQKVQQAYQFLLSQNQINIPLDIYELQHNFRAILLIEKKIMRKLRSVSIQRIIQSISNYSQINKLIIQMKEQKLTYFYNSSEGEIETISDLQINVYKYLRRFIKTNNGEGLKLLIETIENQIPLLMEVTKDIEEFQYCFTPELRTFKSNLKQDQNEQLYDICQSKHYQQKINVVMGNLSLFFERIKQKLGHNAPQRYVIEAIYYLCHIQLQNKNLTKDKLENLIQIISIIYSPQIKDLVRYQKQYGNEYSEQDQVLRYYYHHDLVFFYLKQKIVKLFIRILFANQKWKELLELLEQLPKNFDLRGYQICFSFIENQKYFSEPQLLQDVLCHIDYFLKRNQQYVSLNENQEYEKMFLKFYDVFLFKQQKNNKTITEKEKQFQAKKFIDHQVRVMKKGKRDYAQCQDNQNFIEIC</sequence>
<organism evidence="1 2">
    <name type="scientific">Paramecium sonneborni</name>
    <dbReference type="NCBI Taxonomy" id="65129"/>
    <lineage>
        <taxon>Eukaryota</taxon>
        <taxon>Sar</taxon>
        <taxon>Alveolata</taxon>
        <taxon>Ciliophora</taxon>
        <taxon>Intramacronucleata</taxon>
        <taxon>Oligohymenophorea</taxon>
        <taxon>Peniculida</taxon>
        <taxon>Parameciidae</taxon>
        <taxon>Paramecium</taxon>
    </lineage>
</organism>
<gene>
    <name evidence="1" type="ORF">PSON_ATCC_30995.1.T0200326</name>
</gene>